<protein>
    <submittedName>
        <fullName evidence="1">Uncharacterized protein</fullName>
    </submittedName>
</protein>
<proteinExistence type="predicted"/>
<dbReference type="AlphaFoldDB" id="A0A1F7IMF6"/>
<organism evidence="1 2">
    <name type="scientific">Candidatus Roizmanbacteria bacterium RIFCSPLOWO2_01_FULL_38_11</name>
    <dbReference type="NCBI Taxonomy" id="1802060"/>
    <lineage>
        <taxon>Bacteria</taxon>
        <taxon>Candidatus Roizmaniibacteriota</taxon>
    </lineage>
</organism>
<reference evidence="1 2" key="1">
    <citation type="journal article" date="2016" name="Nat. Commun.">
        <title>Thousands of microbial genomes shed light on interconnected biogeochemical processes in an aquifer system.</title>
        <authorList>
            <person name="Anantharaman K."/>
            <person name="Brown C.T."/>
            <person name="Hug L.A."/>
            <person name="Sharon I."/>
            <person name="Castelle C.J."/>
            <person name="Probst A.J."/>
            <person name="Thomas B.C."/>
            <person name="Singh A."/>
            <person name="Wilkins M.J."/>
            <person name="Karaoz U."/>
            <person name="Brodie E.L."/>
            <person name="Williams K.H."/>
            <person name="Hubbard S.S."/>
            <person name="Banfield J.F."/>
        </authorList>
    </citation>
    <scope>NUCLEOTIDE SEQUENCE [LARGE SCALE GENOMIC DNA]</scope>
</reference>
<evidence type="ECO:0000313" key="2">
    <source>
        <dbReference type="Proteomes" id="UP000179072"/>
    </source>
</evidence>
<dbReference type="EMBL" id="MGAK01000015">
    <property type="protein sequence ID" value="OGK44551.1"/>
    <property type="molecule type" value="Genomic_DNA"/>
</dbReference>
<sequence>MSDPEKLKADPSCVAITLSTCYPKWYRGKLQSIKHTDKIRGDLAFELLHKANQLGYQVVVVDARSSRSFRKELSLLLRVKIVNRTSIKRSPAKRLAFKLASKLEGVRVIVYTDPEKVSFVSRCIPYVTNPIIEDRADIIVPKRNPELFKSTYPNYQFGSEMEGNRLYNEQLKMNNLQHPHDDELDMFFGPKVFRNEPNIVNLFMKRYSFYMNKNIKQAEDLIFDPEDYSNAIFFPIVIALKKKLRVASVEIPFSYPSIQKDNEEIGSSELFMEKRRAQRLSILVELMHLINLLEKKRYSRLR</sequence>
<accession>A0A1F7IMF6</accession>
<gene>
    <name evidence="1" type="ORF">A2957_00780</name>
</gene>
<dbReference type="STRING" id="1802060.A2957_00780"/>
<dbReference type="Proteomes" id="UP000179072">
    <property type="component" value="Unassembled WGS sequence"/>
</dbReference>
<name>A0A1F7IMF6_9BACT</name>
<comment type="caution">
    <text evidence="1">The sequence shown here is derived from an EMBL/GenBank/DDBJ whole genome shotgun (WGS) entry which is preliminary data.</text>
</comment>
<evidence type="ECO:0000313" key="1">
    <source>
        <dbReference type="EMBL" id="OGK44551.1"/>
    </source>
</evidence>